<evidence type="ECO:0000313" key="5">
    <source>
        <dbReference type="Proteomes" id="UP000054538"/>
    </source>
</evidence>
<evidence type="ECO:0000256" key="2">
    <source>
        <dbReference type="SAM" id="SignalP"/>
    </source>
</evidence>
<dbReference type="Proteomes" id="UP000054538">
    <property type="component" value="Unassembled WGS sequence"/>
</dbReference>
<sequence>MKTFFTLLATIMSLSAYTIVGVHANCAICPKAVGGAGFNSRCTQSNGDITRCRCVFLIPVILFDPGGTYRQNRYLIKKGGASYWCFYDQNGNSDSDRSSNLCPSRVGTGSQCPGSC</sequence>
<protein>
    <recommendedName>
        <fullName evidence="6">Secreted protein</fullName>
    </recommendedName>
</protein>
<keyword evidence="5" id="KW-1185">Reference proteome</keyword>
<name>A0A0D0CPH7_9AGAM</name>
<dbReference type="HOGENOM" id="CLU_150821_0_0_1"/>
<reference evidence="5" key="2">
    <citation type="submission" date="2015-01" db="EMBL/GenBank/DDBJ databases">
        <title>Evolutionary Origins and Diversification of the Mycorrhizal Mutualists.</title>
        <authorList>
            <consortium name="DOE Joint Genome Institute"/>
            <consortium name="Mycorrhizal Genomics Consortium"/>
            <person name="Kohler A."/>
            <person name="Kuo A."/>
            <person name="Nagy L.G."/>
            <person name="Floudas D."/>
            <person name="Copeland A."/>
            <person name="Barry K.W."/>
            <person name="Cichocki N."/>
            <person name="Veneault-Fourrey C."/>
            <person name="LaButti K."/>
            <person name="Lindquist E.A."/>
            <person name="Lipzen A."/>
            <person name="Lundell T."/>
            <person name="Morin E."/>
            <person name="Murat C."/>
            <person name="Riley R."/>
            <person name="Ohm R."/>
            <person name="Sun H."/>
            <person name="Tunlid A."/>
            <person name="Henrissat B."/>
            <person name="Grigoriev I.V."/>
            <person name="Hibbett D.S."/>
            <person name="Martin F."/>
        </authorList>
    </citation>
    <scope>NUCLEOTIDE SEQUENCE [LARGE SCALE GENOMIC DNA]</scope>
    <source>
        <strain evidence="3 5">Ve08.2h10</strain>
    </source>
</reference>
<feature type="signal peptide" evidence="2">
    <location>
        <begin position="1"/>
        <end position="24"/>
    </location>
</feature>
<evidence type="ECO:0000313" key="3">
    <source>
        <dbReference type="EMBL" id="KIK73842.1"/>
    </source>
</evidence>
<feature type="chain" id="PRO_5007394631" description="Secreted protein" evidence="2">
    <location>
        <begin position="25"/>
        <end position="116"/>
    </location>
</feature>
<dbReference type="EMBL" id="KN829377">
    <property type="protein sequence ID" value="KIK73842.1"/>
    <property type="molecule type" value="Genomic_DNA"/>
</dbReference>
<reference evidence="4 5" key="1">
    <citation type="submission" date="2014-04" db="EMBL/GenBank/DDBJ databases">
        <authorList>
            <consortium name="DOE Joint Genome Institute"/>
            <person name="Kuo A."/>
            <person name="Kohler A."/>
            <person name="Jargeat P."/>
            <person name="Nagy L.G."/>
            <person name="Floudas D."/>
            <person name="Copeland A."/>
            <person name="Barry K.W."/>
            <person name="Cichocki N."/>
            <person name="Veneault-Fourrey C."/>
            <person name="LaButti K."/>
            <person name="Lindquist E.A."/>
            <person name="Lipzen A."/>
            <person name="Lundell T."/>
            <person name="Morin E."/>
            <person name="Murat C."/>
            <person name="Sun H."/>
            <person name="Tunlid A."/>
            <person name="Henrissat B."/>
            <person name="Grigoriev I.V."/>
            <person name="Hibbett D.S."/>
            <person name="Martin F."/>
            <person name="Nordberg H.P."/>
            <person name="Cantor M.N."/>
            <person name="Hua S.X."/>
        </authorList>
    </citation>
    <scope>NUCLEOTIDE SEQUENCE [LARGE SCALE GENOMIC DNA]</scope>
    <source>
        <strain evidence="4 5">Ve08.2h10</strain>
    </source>
</reference>
<organism evidence="4 5">
    <name type="scientific">Paxillus rubicundulus Ve08.2h10</name>
    <dbReference type="NCBI Taxonomy" id="930991"/>
    <lineage>
        <taxon>Eukaryota</taxon>
        <taxon>Fungi</taxon>
        <taxon>Dikarya</taxon>
        <taxon>Basidiomycota</taxon>
        <taxon>Agaricomycotina</taxon>
        <taxon>Agaricomycetes</taxon>
        <taxon>Agaricomycetidae</taxon>
        <taxon>Boletales</taxon>
        <taxon>Paxilineae</taxon>
        <taxon>Paxillaceae</taxon>
        <taxon>Paxillus</taxon>
    </lineage>
</organism>
<feature type="region of interest" description="Disordered" evidence="1">
    <location>
        <begin position="92"/>
        <end position="116"/>
    </location>
</feature>
<evidence type="ECO:0000256" key="1">
    <source>
        <dbReference type="SAM" id="MobiDB-lite"/>
    </source>
</evidence>
<dbReference type="AlphaFoldDB" id="A0A0D0CPH7"/>
<evidence type="ECO:0000313" key="4">
    <source>
        <dbReference type="EMBL" id="KIK77213.1"/>
    </source>
</evidence>
<reference evidence="4" key="3">
    <citation type="submission" date="2015-02" db="EMBL/GenBank/DDBJ databases">
        <title>Evolutionary Origins and Diversification of the Mycorrhizal Mutualists.</title>
        <authorList>
            <consortium name="DOE Joint Genome Institute"/>
            <consortium name="Mycorrhizal Genomics Consortium"/>
            <person name="Kohler A."/>
            <person name="Kuo A."/>
            <person name="Nagy L.G."/>
            <person name="Floudas D."/>
            <person name="Copeland A."/>
            <person name="Barry K.W."/>
            <person name="Cichocki N."/>
            <person name="Veneault-Fourrey C."/>
            <person name="LaButti K."/>
            <person name="Lindquist E.A."/>
            <person name="Lipzen A."/>
            <person name="Lundell T."/>
            <person name="Morin E."/>
            <person name="Murat C."/>
            <person name="Riley R."/>
            <person name="Ohm R."/>
            <person name="Sun H."/>
            <person name="Tunlid A."/>
            <person name="Henrissat B."/>
            <person name="Grigoriev I.V."/>
            <person name="Hibbett D.S."/>
            <person name="Martin F."/>
        </authorList>
    </citation>
    <scope>NUCLEOTIDE SEQUENCE</scope>
    <source>
        <strain evidence="4 5">Ve08.2h10</strain>
    </source>
</reference>
<accession>A0A0D0CPH7</accession>
<keyword evidence="2" id="KW-0732">Signal</keyword>
<evidence type="ECO:0008006" key="6">
    <source>
        <dbReference type="Google" id="ProtNLM"/>
    </source>
</evidence>
<gene>
    <name evidence="4" type="ORF">PAXRUDRAFT_167493</name>
    <name evidence="3" type="ORF">PAXRUDRAFT_177324</name>
</gene>
<dbReference type="EMBL" id="KN827082">
    <property type="protein sequence ID" value="KIK77213.1"/>
    <property type="molecule type" value="Genomic_DNA"/>
</dbReference>
<proteinExistence type="predicted"/>